<dbReference type="InParanoid" id="A2E6G5"/>
<evidence type="ECO:0000313" key="1">
    <source>
        <dbReference type="EMBL" id="EAY11778.1"/>
    </source>
</evidence>
<sequence>MQIESSTDNFIQTLKNSAQVSEKKIQDILNEPVYDNNTKIVFRVQMQTLREFQSISKSKAICDLFSCFNRLGNLDDSFPNNKKDKFGFLPQQFINDFSNDSYLDVLTRIASNSVVEQNKIILELLIKIYRNHQSQDVVNYVSKVMIRDFKFNTSLHAFNAPSEIPIIPNGISLF</sequence>
<dbReference type="VEuPathDB" id="TrichDB:TVAGG3_0040250"/>
<accession>A2E6G5</accession>
<name>A2E6G5_TRIV3</name>
<dbReference type="EMBL" id="DS113313">
    <property type="protein sequence ID" value="EAY11778.1"/>
    <property type="molecule type" value="Genomic_DNA"/>
</dbReference>
<evidence type="ECO:0000313" key="2">
    <source>
        <dbReference type="Proteomes" id="UP000001542"/>
    </source>
</evidence>
<reference evidence="1" key="1">
    <citation type="submission" date="2006-10" db="EMBL/GenBank/DDBJ databases">
        <authorList>
            <person name="Amadeo P."/>
            <person name="Zhao Q."/>
            <person name="Wortman J."/>
            <person name="Fraser-Liggett C."/>
            <person name="Carlton J."/>
        </authorList>
    </citation>
    <scope>NUCLEOTIDE SEQUENCE</scope>
    <source>
        <strain evidence="1">G3</strain>
    </source>
</reference>
<gene>
    <name evidence="1" type="ORF">TVAG_106730</name>
</gene>
<reference evidence="1" key="2">
    <citation type="journal article" date="2007" name="Science">
        <title>Draft genome sequence of the sexually transmitted pathogen Trichomonas vaginalis.</title>
        <authorList>
            <person name="Carlton J.M."/>
            <person name="Hirt R.P."/>
            <person name="Silva J.C."/>
            <person name="Delcher A.L."/>
            <person name="Schatz M."/>
            <person name="Zhao Q."/>
            <person name="Wortman J.R."/>
            <person name="Bidwell S.L."/>
            <person name="Alsmark U.C.M."/>
            <person name="Besteiro S."/>
            <person name="Sicheritz-Ponten T."/>
            <person name="Noel C.J."/>
            <person name="Dacks J.B."/>
            <person name="Foster P.G."/>
            <person name="Simillion C."/>
            <person name="Van de Peer Y."/>
            <person name="Miranda-Saavedra D."/>
            <person name="Barton G.J."/>
            <person name="Westrop G.D."/>
            <person name="Mueller S."/>
            <person name="Dessi D."/>
            <person name="Fiori P.L."/>
            <person name="Ren Q."/>
            <person name="Paulsen I."/>
            <person name="Zhang H."/>
            <person name="Bastida-Corcuera F.D."/>
            <person name="Simoes-Barbosa A."/>
            <person name="Brown M.T."/>
            <person name="Hayes R.D."/>
            <person name="Mukherjee M."/>
            <person name="Okumura C.Y."/>
            <person name="Schneider R."/>
            <person name="Smith A.J."/>
            <person name="Vanacova S."/>
            <person name="Villalvazo M."/>
            <person name="Haas B.J."/>
            <person name="Pertea M."/>
            <person name="Feldblyum T.V."/>
            <person name="Utterback T.R."/>
            <person name="Shu C.L."/>
            <person name="Osoegawa K."/>
            <person name="de Jong P.J."/>
            <person name="Hrdy I."/>
            <person name="Horvathova L."/>
            <person name="Zubacova Z."/>
            <person name="Dolezal P."/>
            <person name="Malik S.B."/>
            <person name="Logsdon J.M. Jr."/>
            <person name="Henze K."/>
            <person name="Gupta A."/>
            <person name="Wang C.C."/>
            <person name="Dunne R.L."/>
            <person name="Upcroft J.A."/>
            <person name="Upcroft P."/>
            <person name="White O."/>
            <person name="Salzberg S.L."/>
            <person name="Tang P."/>
            <person name="Chiu C.-H."/>
            <person name="Lee Y.-S."/>
            <person name="Embley T.M."/>
            <person name="Coombs G.H."/>
            <person name="Mottram J.C."/>
            <person name="Tachezy J."/>
            <person name="Fraser-Liggett C.M."/>
            <person name="Johnson P.J."/>
        </authorList>
    </citation>
    <scope>NUCLEOTIDE SEQUENCE [LARGE SCALE GENOMIC DNA]</scope>
    <source>
        <strain evidence="1">G3</strain>
    </source>
</reference>
<dbReference type="VEuPathDB" id="TrichDB:TVAG_106730"/>
<keyword evidence="2" id="KW-1185">Reference proteome</keyword>
<protein>
    <submittedName>
        <fullName evidence="1">Uncharacterized protein</fullName>
    </submittedName>
</protein>
<dbReference type="Proteomes" id="UP000001542">
    <property type="component" value="Unassembled WGS sequence"/>
</dbReference>
<dbReference type="AlphaFoldDB" id="A2E6G5"/>
<proteinExistence type="predicted"/>
<dbReference type="KEGG" id="tva:4769736"/>
<dbReference type="RefSeq" id="XP_001324001.1">
    <property type="nucleotide sequence ID" value="XM_001323966.1"/>
</dbReference>
<organism evidence="1 2">
    <name type="scientific">Trichomonas vaginalis (strain ATCC PRA-98 / G3)</name>
    <dbReference type="NCBI Taxonomy" id="412133"/>
    <lineage>
        <taxon>Eukaryota</taxon>
        <taxon>Metamonada</taxon>
        <taxon>Parabasalia</taxon>
        <taxon>Trichomonadida</taxon>
        <taxon>Trichomonadidae</taxon>
        <taxon>Trichomonas</taxon>
    </lineage>
</organism>